<dbReference type="GO" id="GO:0016853">
    <property type="term" value="F:isomerase activity"/>
    <property type="evidence" value="ECO:0007669"/>
    <property type="project" value="UniProtKB-KW"/>
</dbReference>
<evidence type="ECO:0000313" key="2">
    <source>
        <dbReference type="EMBL" id="MBE1612992.1"/>
    </source>
</evidence>
<keyword evidence="3" id="KW-1185">Reference proteome</keyword>
<reference evidence="2" key="1">
    <citation type="submission" date="2020-10" db="EMBL/GenBank/DDBJ databases">
        <title>Sequencing the genomes of 1000 actinobacteria strains.</title>
        <authorList>
            <person name="Klenk H.-P."/>
        </authorList>
    </citation>
    <scope>NUCLEOTIDE SEQUENCE</scope>
    <source>
        <strain evidence="2">DSM 45354</strain>
    </source>
</reference>
<dbReference type="InterPro" id="IPR032710">
    <property type="entry name" value="NTF2-like_dom_sf"/>
</dbReference>
<dbReference type="RefSeq" id="WP_192755938.1">
    <property type="nucleotide sequence ID" value="NZ_BAABJL010000081.1"/>
</dbReference>
<protein>
    <submittedName>
        <fullName evidence="2">Ketosteroid isomerase-like protein</fullName>
    </submittedName>
</protein>
<sequence length="157" mass="17318">MPSTTPPDQIGADTFTPREAFARFQRALLDGSPTDATHIAEDVLVEWPFSPPGRPRSVQGRETYLAFAAAGREALPVRFDEFRNVVIHDTTDPEVIVVEWDLTGTHKVTGVQATASFVTMLRVRDGEVVHVREYQDVLTMATALGQLPDLMAELAAR</sequence>
<evidence type="ECO:0000313" key="3">
    <source>
        <dbReference type="Proteomes" id="UP000638648"/>
    </source>
</evidence>
<keyword evidence="2" id="KW-0413">Isomerase</keyword>
<proteinExistence type="predicted"/>
<dbReference type="EMBL" id="JADBEM010000001">
    <property type="protein sequence ID" value="MBE1612992.1"/>
    <property type="molecule type" value="Genomic_DNA"/>
</dbReference>
<gene>
    <name evidence="2" type="ORF">HEB94_009840</name>
</gene>
<evidence type="ECO:0000259" key="1">
    <source>
        <dbReference type="Pfam" id="PF12680"/>
    </source>
</evidence>
<accession>A0A927RDZ8</accession>
<feature type="domain" description="SnoaL-like" evidence="1">
    <location>
        <begin position="37"/>
        <end position="130"/>
    </location>
</feature>
<dbReference type="AlphaFoldDB" id="A0A927RDZ8"/>
<dbReference type="Pfam" id="PF12680">
    <property type="entry name" value="SnoaL_2"/>
    <property type="match status" value="1"/>
</dbReference>
<dbReference type="Gene3D" id="3.10.450.50">
    <property type="match status" value="1"/>
</dbReference>
<dbReference type="SUPFAM" id="SSF54427">
    <property type="entry name" value="NTF2-like"/>
    <property type="match status" value="1"/>
</dbReference>
<name>A0A927RDZ8_9ACTN</name>
<dbReference type="Proteomes" id="UP000638648">
    <property type="component" value="Unassembled WGS sequence"/>
</dbReference>
<organism evidence="2 3">
    <name type="scientific">Actinopolymorpha pittospori</name>
    <dbReference type="NCBI Taxonomy" id="648752"/>
    <lineage>
        <taxon>Bacteria</taxon>
        <taxon>Bacillati</taxon>
        <taxon>Actinomycetota</taxon>
        <taxon>Actinomycetes</taxon>
        <taxon>Propionibacteriales</taxon>
        <taxon>Actinopolymorphaceae</taxon>
        <taxon>Actinopolymorpha</taxon>
    </lineage>
</organism>
<comment type="caution">
    <text evidence="2">The sequence shown here is derived from an EMBL/GenBank/DDBJ whole genome shotgun (WGS) entry which is preliminary data.</text>
</comment>
<dbReference type="InterPro" id="IPR037401">
    <property type="entry name" value="SnoaL-like"/>
</dbReference>